<reference evidence="3" key="2">
    <citation type="journal article" date="2024" name="Plant">
        <title>Genomic evolution and insights into agronomic trait innovations of Sesamum species.</title>
        <authorList>
            <person name="Miao H."/>
            <person name="Wang L."/>
            <person name="Qu L."/>
            <person name="Liu H."/>
            <person name="Sun Y."/>
            <person name="Le M."/>
            <person name="Wang Q."/>
            <person name="Wei S."/>
            <person name="Zheng Y."/>
            <person name="Lin W."/>
            <person name="Duan Y."/>
            <person name="Cao H."/>
            <person name="Xiong S."/>
            <person name="Wang X."/>
            <person name="Wei L."/>
            <person name="Li C."/>
            <person name="Ma Q."/>
            <person name="Ju M."/>
            <person name="Zhao R."/>
            <person name="Li G."/>
            <person name="Mu C."/>
            <person name="Tian Q."/>
            <person name="Mei H."/>
            <person name="Zhang T."/>
            <person name="Gao T."/>
            <person name="Zhang H."/>
        </authorList>
    </citation>
    <scope>NUCLEOTIDE SEQUENCE</scope>
    <source>
        <strain evidence="3">G02</strain>
    </source>
</reference>
<dbReference type="Pfam" id="PF03097">
    <property type="entry name" value="BRO1"/>
    <property type="match status" value="1"/>
</dbReference>
<dbReference type="PANTHER" id="PTHR23032">
    <property type="entry name" value="BRO1 DOMAIN-CONTAINING PROTEIN BROX"/>
    <property type="match status" value="1"/>
</dbReference>
<evidence type="ECO:0000256" key="1">
    <source>
        <dbReference type="ARBA" id="ARBA00008901"/>
    </source>
</evidence>
<dbReference type="InterPro" id="IPR038499">
    <property type="entry name" value="BRO1_sf"/>
</dbReference>
<evidence type="ECO:0000313" key="3">
    <source>
        <dbReference type="EMBL" id="KAL0377252.1"/>
    </source>
</evidence>
<dbReference type="PANTHER" id="PTHR23032:SF2">
    <property type="entry name" value="ENDOSOMAL TARGETING BRO1-LIKE DOMAIN-CONTAINING PROTEIN"/>
    <property type="match status" value="1"/>
</dbReference>
<gene>
    <name evidence="3" type="ORF">Sradi_3030700</name>
</gene>
<dbReference type="InterPro" id="IPR038898">
    <property type="entry name" value="BROX"/>
</dbReference>
<evidence type="ECO:0000259" key="2">
    <source>
        <dbReference type="PROSITE" id="PS51180"/>
    </source>
</evidence>
<protein>
    <recommendedName>
        <fullName evidence="2">BRO1 domain-containing protein</fullName>
    </recommendedName>
</protein>
<name>A0AAW2RAP5_SESRA</name>
<dbReference type="PROSITE" id="PS51180">
    <property type="entry name" value="BRO1"/>
    <property type="match status" value="1"/>
</dbReference>
<comment type="similarity">
    <text evidence="1">Belongs to the BROX family.</text>
</comment>
<dbReference type="AlphaFoldDB" id="A0AAW2RAP5"/>
<dbReference type="SMART" id="SM01041">
    <property type="entry name" value="BRO1"/>
    <property type="match status" value="1"/>
</dbReference>
<reference evidence="3" key="1">
    <citation type="submission" date="2020-06" db="EMBL/GenBank/DDBJ databases">
        <authorList>
            <person name="Li T."/>
            <person name="Hu X."/>
            <person name="Zhang T."/>
            <person name="Song X."/>
            <person name="Zhang H."/>
            <person name="Dai N."/>
            <person name="Sheng W."/>
            <person name="Hou X."/>
            <person name="Wei L."/>
        </authorList>
    </citation>
    <scope>NUCLEOTIDE SEQUENCE</scope>
    <source>
        <strain evidence="3">G02</strain>
        <tissue evidence="3">Leaf</tissue>
    </source>
</reference>
<proteinExistence type="inferred from homology"/>
<sequence length="430" mass="48319">MGCTSSVYALGKKKKKMIPQVSVFFPSLRIPVHSDIHTTLRGLVPKDLAHTISSLRNQIVFVAEDTGGSAIAELTRALEQYLSLLLGLTKKEYGLQELVEFRWKELEDGRQEICVANSWFELFSVLHMMAVLTLMEANLKLIPQDSSLSERLVSADCMRDAVDLLLKAAGYLNFCIGNVLPRLPPDIKSKLPSDMHESILEAISQQALAQGTEIQLGLAVQSHNATLSVKRRLACEQLSFFAQAHCCLSEVNANGAALKKQLLFLKWKYLEAKVTMLSYYFFSEALKLLANAFKTYYYYHGLILDKGTEPSSHVSAVCCFLAAEELIAESRKACLTFCLADPITRAPPPWGAMKHLHKKIPETASKKSQMYGYLLEQEKDLRNLPDLPEFQLSLKPDEYELPEVDGAWDCGKWEITEQTLKEHLNDEPET</sequence>
<dbReference type="CDD" id="cd09034">
    <property type="entry name" value="BRO1_Alix_like"/>
    <property type="match status" value="1"/>
</dbReference>
<dbReference type="EMBL" id="JACGWJ010000013">
    <property type="protein sequence ID" value="KAL0377252.1"/>
    <property type="molecule type" value="Genomic_DNA"/>
</dbReference>
<dbReference type="InterPro" id="IPR004328">
    <property type="entry name" value="BRO1_dom"/>
</dbReference>
<organism evidence="3">
    <name type="scientific">Sesamum radiatum</name>
    <name type="common">Black benniseed</name>
    <dbReference type="NCBI Taxonomy" id="300843"/>
    <lineage>
        <taxon>Eukaryota</taxon>
        <taxon>Viridiplantae</taxon>
        <taxon>Streptophyta</taxon>
        <taxon>Embryophyta</taxon>
        <taxon>Tracheophyta</taxon>
        <taxon>Spermatophyta</taxon>
        <taxon>Magnoliopsida</taxon>
        <taxon>eudicotyledons</taxon>
        <taxon>Gunneridae</taxon>
        <taxon>Pentapetalae</taxon>
        <taxon>asterids</taxon>
        <taxon>lamiids</taxon>
        <taxon>Lamiales</taxon>
        <taxon>Pedaliaceae</taxon>
        <taxon>Sesamum</taxon>
    </lineage>
</organism>
<accession>A0AAW2RAP5</accession>
<comment type="caution">
    <text evidence="3">The sequence shown here is derived from an EMBL/GenBank/DDBJ whole genome shotgun (WGS) entry which is preliminary data.</text>
</comment>
<dbReference type="Gene3D" id="1.25.40.280">
    <property type="entry name" value="alix/aip1 like domains"/>
    <property type="match status" value="1"/>
</dbReference>
<feature type="domain" description="BRO1" evidence="2">
    <location>
        <begin position="6"/>
        <end position="430"/>
    </location>
</feature>